<dbReference type="SMART" id="SM00256">
    <property type="entry name" value="FBOX"/>
    <property type="match status" value="1"/>
</dbReference>
<dbReference type="AlphaFoldDB" id="A0AAW1YKT4"/>
<comment type="caution">
    <text evidence="2">The sequence shown here is derived from an EMBL/GenBank/DDBJ whole genome shotgun (WGS) entry which is preliminary data.</text>
</comment>
<dbReference type="CDD" id="cd22157">
    <property type="entry name" value="F-box_AtFBW1-like"/>
    <property type="match status" value="1"/>
</dbReference>
<dbReference type="Pfam" id="PF00646">
    <property type="entry name" value="F-box"/>
    <property type="match status" value="1"/>
</dbReference>
<evidence type="ECO:0000259" key="1">
    <source>
        <dbReference type="PROSITE" id="PS50181"/>
    </source>
</evidence>
<dbReference type="PANTHER" id="PTHR31672:SF13">
    <property type="entry name" value="F-BOX PROTEIN CPR30-LIKE"/>
    <property type="match status" value="1"/>
</dbReference>
<dbReference type="SUPFAM" id="SSF50965">
    <property type="entry name" value="Galactose oxidase, central domain"/>
    <property type="match status" value="1"/>
</dbReference>
<organism evidence="2 3">
    <name type="scientific">Rubus argutus</name>
    <name type="common">Southern blackberry</name>
    <dbReference type="NCBI Taxonomy" id="59490"/>
    <lineage>
        <taxon>Eukaryota</taxon>
        <taxon>Viridiplantae</taxon>
        <taxon>Streptophyta</taxon>
        <taxon>Embryophyta</taxon>
        <taxon>Tracheophyta</taxon>
        <taxon>Spermatophyta</taxon>
        <taxon>Magnoliopsida</taxon>
        <taxon>eudicotyledons</taxon>
        <taxon>Gunneridae</taxon>
        <taxon>Pentapetalae</taxon>
        <taxon>rosids</taxon>
        <taxon>fabids</taxon>
        <taxon>Rosales</taxon>
        <taxon>Rosaceae</taxon>
        <taxon>Rosoideae</taxon>
        <taxon>Rosoideae incertae sedis</taxon>
        <taxon>Rubus</taxon>
    </lineage>
</organism>
<gene>
    <name evidence="2" type="ORF">M0R45_004805</name>
</gene>
<name>A0AAW1YKT4_RUBAR</name>
<evidence type="ECO:0000313" key="3">
    <source>
        <dbReference type="Proteomes" id="UP001457282"/>
    </source>
</evidence>
<dbReference type="PANTHER" id="PTHR31672">
    <property type="entry name" value="BNACNNG10540D PROTEIN"/>
    <property type="match status" value="1"/>
</dbReference>
<dbReference type="InterPro" id="IPR036047">
    <property type="entry name" value="F-box-like_dom_sf"/>
</dbReference>
<reference evidence="2 3" key="1">
    <citation type="journal article" date="2023" name="G3 (Bethesda)">
        <title>A chromosome-length genome assembly and annotation of blackberry (Rubus argutus, cv. 'Hillquist').</title>
        <authorList>
            <person name="Bruna T."/>
            <person name="Aryal R."/>
            <person name="Dudchenko O."/>
            <person name="Sargent D.J."/>
            <person name="Mead D."/>
            <person name="Buti M."/>
            <person name="Cavallini A."/>
            <person name="Hytonen T."/>
            <person name="Andres J."/>
            <person name="Pham M."/>
            <person name="Weisz D."/>
            <person name="Mascagni F."/>
            <person name="Usai G."/>
            <person name="Natali L."/>
            <person name="Bassil N."/>
            <person name="Fernandez G.E."/>
            <person name="Lomsadze A."/>
            <person name="Armour M."/>
            <person name="Olukolu B."/>
            <person name="Poorten T."/>
            <person name="Britton C."/>
            <person name="Davik J."/>
            <person name="Ashrafi H."/>
            <person name="Aiden E.L."/>
            <person name="Borodovsky M."/>
            <person name="Worthington M."/>
        </authorList>
    </citation>
    <scope>NUCLEOTIDE SEQUENCE [LARGE SCALE GENOMIC DNA]</scope>
    <source>
        <strain evidence="2">PI 553951</strain>
    </source>
</reference>
<dbReference type="InterPro" id="IPR050796">
    <property type="entry name" value="SCF_F-box_component"/>
</dbReference>
<protein>
    <recommendedName>
        <fullName evidence="1">F-box domain-containing protein</fullName>
    </recommendedName>
</protein>
<dbReference type="SUPFAM" id="SSF81383">
    <property type="entry name" value="F-box domain"/>
    <property type="match status" value="1"/>
</dbReference>
<dbReference type="InterPro" id="IPR001810">
    <property type="entry name" value="F-box_dom"/>
</dbReference>
<keyword evidence="3" id="KW-1185">Reference proteome</keyword>
<dbReference type="Proteomes" id="UP001457282">
    <property type="component" value="Unassembled WGS sequence"/>
</dbReference>
<feature type="domain" description="F-box" evidence="1">
    <location>
        <begin position="2"/>
        <end position="48"/>
    </location>
</feature>
<proteinExistence type="predicted"/>
<dbReference type="NCBIfam" id="TIGR01640">
    <property type="entry name" value="F_box_assoc_1"/>
    <property type="match status" value="1"/>
</dbReference>
<dbReference type="InterPro" id="IPR006527">
    <property type="entry name" value="F-box-assoc_dom_typ1"/>
</dbReference>
<evidence type="ECO:0000313" key="2">
    <source>
        <dbReference type="EMBL" id="KAK9949272.1"/>
    </source>
</evidence>
<dbReference type="PROSITE" id="PS50181">
    <property type="entry name" value="FBOX"/>
    <property type="match status" value="1"/>
</dbReference>
<accession>A0AAW1YKT4</accession>
<dbReference type="EMBL" id="JBEDUW010000001">
    <property type="protein sequence ID" value="KAK9949272.1"/>
    <property type="molecule type" value="Genomic_DNA"/>
</dbReference>
<dbReference type="InterPro" id="IPR011043">
    <property type="entry name" value="Gal_Oxase/kelch_b-propeller"/>
</dbReference>
<dbReference type="Gene3D" id="1.20.1280.50">
    <property type="match status" value="1"/>
</dbReference>
<dbReference type="InterPro" id="IPR017451">
    <property type="entry name" value="F-box-assoc_interact_dom"/>
</dbReference>
<dbReference type="Pfam" id="PF07734">
    <property type="entry name" value="FBA_1"/>
    <property type="match status" value="1"/>
</dbReference>
<sequence length="234" mass="26341">MATTDEQLPEDIIVQILYRLPVKSLVRFKCVSKRWSSIVSDPQFAKSQFKFTSERKTLSHRLLLSTVPQWESQLESLDLQTLSFEDDASVRKLTYPFKEPGGCAVKILASCNGMVFVALVPHDSSYIWNPSTGLLFKLPNPSNGVTSISGLPYCGFGYVSATDDYKVFVSDHFSIPTVEMYSSKANSWKGIESQPHVCSEDYFTKPKGTFLNEALHWLHDAVPEDEDKPTIIVF</sequence>